<dbReference type="EMBL" id="WQLW01000016">
    <property type="protein sequence ID" value="MVO10860.1"/>
    <property type="molecule type" value="Genomic_DNA"/>
</dbReference>
<organism evidence="2 3">
    <name type="scientific">Flavobacterium profundi</name>
    <dbReference type="NCBI Taxonomy" id="1774945"/>
    <lineage>
        <taxon>Bacteria</taxon>
        <taxon>Pseudomonadati</taxon>
        <taxon>Bacteroidota</taxon>
        <taxon>Flavobacteriia</taxon>
        <taxon>Flavobacteriales</taxon>
        <taxon>Flavobacteriaceae</taxon>
        <taxon>Flavobacterium</taxon>
    </lineage>
</organism>
<dbReference type="AlphaFoldDB" id="A0A6I4IVK0"/>
<evidence type="ECO:0008006" key="4">
    <source>
        <dbReference type="Google" id="ProtNLM"/>
    </source>
</evidence>
<protein>
    <recommendedName>
        <fullName evidence="4">DUF4968 domain-containing protein</fullName>
    </recommendedName>
</protein>
<comment type="caution">
    <text evidence="2">The sequence shown here is derived from an EMBL/GenBank/DDBJ whole genome shotgun (WGS) entry which is preliminary data.</text>
</comment>
<keyword evidence="1" id="KW-0732">Signal</keyword>
<gene>
    <name evidence="2" type="ORF">GOQ30_16940</name>
</gene>
<accession>A0A6I4IVK0</accession>
<evidence type="ECO:0000313" key="2">
    <source>
        <dbReference type="EMBL" id="MVO10860.1"/>
    </source>
</evidence>
<evidence type="ECO:0000256" key="1">
    <source>
        <dbReference type="SAM" id="SignalP"/>
    </source>
</evidence>
<sequence length="136" mass="16076">MKKNYVLLLTMLLLSITMYSQDIDFKKGKVLADKKSVFDFDKRKMGSELSLFKLDTKTELIYIEINNNNTISYLDDDFVKIVFPKNEVTIESTLLIDKNFKEIIQLLFMNNVVDYNGTINQENLFLFKQRQNNRKI</sequence>
<evidence type="ECO:0000313" key="3">
    <source>
        <dbReference type="Proteomes" id="UP000431264"/>
    </source>
</evidence>
<proteinExistence type="predicted"/>
<dbReference type="Proteomes" id="UP000431264">
    <property type="component" value="Unassembled WGS sequence"/>
</dbReference>
<dbReference type="RefSeq" id="WP_140999279.1">
    <property type="nucleotide sequence ID" value="NZ_VDCZ01000016.1"/>
</dbReference>
<reference evidence="3" key="1">
    <citation type="submission" date="2019-05" db="EMBL/GenBank/DDBJ databases">
        <title>Flavobacterium profundi sp. nov., isolated from a deep-sea seamount.</title>
        <authorList>
            <person name="Zhang D.-C."/>
        </authorList>
    </citation>
    <scope>NUCLEOTIDE SEQUENCE [LARGE SCALE GENOMIC DNA]</scope>
    <source>
        <strain evidence="3">TP390</strain>
    </source>
</reference>
<feature type="signal peptide" evidence="1">
    <location>
        <begin position="1"/>
        <end position="20"/>
    </location>
</feature>
<name>A0A6I4IVK0_9FLAO</name>
<feature type="chain" id="PRO_5026305891" description="DUF4968 domain-containing protein" evidence="1">
    <location>
        <begin position="21"/>
        <end position="136"/>
    </location>
</feature>
<keyword evidence="3" id="KW-1185">Reference proteome</keyword>
<dbReference type="OrthoDB" id="1363338at2"/>